<feature type="transmembrane region" description="Helical" evidence="1">
    <location>
        <begin position="131"/>
        <end position="148"/>
    </location>
</feature>
<dbReference type="OrthoDB" id="9097160at2"/>
<protein>
    <submittedName>
        <fullName evidence="2">DMT family transporter</fullName>
    </submittedName>
</protein>
<gene>
    <name evidence="2" type="ORF">FJU30_14235</name>
</gene>
<feature type="transmembrane region" description="Helical" evidence="1">
    <location>
        <begin position="73"/>
        <end position="92"/>
    </location>
</feature>
<keyword evidence="1" id="KW-0472">Membrane</keyword>
<proteinExistence type="predicted"/>
<dbReference type="RefSeq" id="WP_150435647.1">
    <property type="nucleotide sequence ID" value="NZ_VYKJ01000007.1"/>
</dbReference>
<evidence type="ECO:0000256" key="1">
    <source>
        <dbReference type="SAM" id="Phobius"/>
    </source>
</evidence>
<accession>A0A5J5FYL2</accession>
<comment type="caution">
    <text evidence="2">The sequence shown here is derived from an EMBL/GenBank/DDBJ whole genome shotgun (WGS) entry which is preliminary data.</text>
</comment>
<feature type="transmembrane region" description="Helical" evidence="1">
    <location>
        <begin position="98"/>
        <end position="119"/>
    </location>
</feature>
<dbReference type="PANTHER" id="PTHR34821">
    <property type="entry name" value="INNER MEMBRANE PROTEIN YDCZ"/>
    <property type="match status" value="1"/>
</dbReference>
<dbReference type="Proteomes" id="UP000335415">
    <property type="component" value="Unassembled WGS sequence"/>
</dbReference>
<keyword evidence="1" id="KW-0812">Transmembrane</keyword>
<keyword evidence="3" id="KW-1185">Reference proteome</keyword>
<dbReference type="Pfam" id="PF04657">
    <property type="entry name" value="DMT_YdcZ"/>
    <property type="match status" value="1"/>
</dbReference>
<dbReference type="AlphaFoldDB" id="A0A5J5FYL2"/>
<keyword evidence="1" id="KW-1133">Transmembrane helix</keyword>
<dbReference type="EMBL" id="VYKJ01000007">
    <property type="protein sequence ID" value="KAA8998848.1"/>
    <property type="molecule type" value="Genomic_DNA"/>
</dbReference>
<feature type="transmembrane region" description="Helical" evidence="1">
    <location>
        <begin position="37"/>
        <end position="61"/>
    </location>
</feature>
<name>A0A5J5FYL2_9GAMM</name>
<dbReference type="PANTHER" id="PTHR34821:SF2">
    <property type="entry name" value="INNER MEMBRANE PROTEIN YDCZ"/>
    <property type="match status" value="1"/>
</dbReference>
<dbReference type="GO" id="GO:0005886">
    <property type="term" value="C:plasma membrane"/>
    <property type="evidence" value="ECO:0007669"/>
    <property type="project" value="TreeGrafter"/>
</dbReference>
<organism evidence="2 3">
    <name type="scientific">Affinibrenneria salicis</name>
    <dbReference type="NCBI Taxonomy" id="2590031"/>
    <lineage>
        <taxon>Bacteria</taxon>
        <taxon>Pseudomonadati</taxon>
        <taxon>Pseudomonadota</taxon>
        <taxon>Gammaproteobacteria</taxon>
        <taxon>Enterobacterales</taxon>
        <taxon>Pectobacteriaceae</taxon>
        <taxon>Affinibrenneria</taxon>
    </lineage>
</organism>
<evidence type="ECO:0000313" key="3">
    <source>
        <dbReference type="Proteomes" id="UP000335415"/>
    </source>
</evidence>
<sequence>MSLGQLGACLLAILAGAALPLQAGANAEMSRLVGYPLTAALVSALVSITLMGMLMLFFRVPLPAPQTLAQAPWWSWCGGAMGVAFLVLATLVAPSLGAATFIALAIAGQMGISVFFDHFALMGFPARPASLMRIIGAGMIVGGAVFVQRG</sequence>
<evidence type="ECO:0000313" key="2">
    <source>
        <dbReference type="EMBL" id="KAA8998848.1"/>
    </source>
</evidence>
<reference evidence="2 3" key="1">
    <citation type="submission" date="2019-09" db="EMBL/GenBank/DDBJ databases">
        <authorList>
            <person name="Li Y."/>
        </authorList>
    </citation>
    <scope>NUCLEOTIDE SEQUENCE [LARGE SCALE GENOMIC DNA]</scope>
    <source>
        <strain evidence="2 3">L3-3HA</strain>
    </source>
</reference>
<dbReference type="InterPro" id="IPR006750">
    <property type="entry name" value="YdcZ"/>
</dbReference>